<dbReference type="PANTHER" id="PTHR46558:SF11">
    <property type="entry name" value="HTH-TYPE TRANSCRIPTIONAL REGULATOR XRE"/>
    <property type="match status" value="1"/>
</dbReference>
<gene>
    <name evidence="3" type="ORF">U0035_15700</name>
</gene>
<name>A0ABZ0W1H5_9BACT</name>
<reference evidence="3 4" key="1">
    <citation type="submission" date="2023-12" db="EMBL/GenBank/DDBJ databases">
        <title>Genome sequencing and assembly of bacterial species from a model synthetic community.</title>
        <authorList>
            <person name="Hogle S.L."/>
        </authorList>
    </citation>
    <scope>NUCLEOTIDE SEQUENCE [LARGE SCALE GENOMIC DNA]</scope>
    <source>
        <strain evidence="3 4">HAMBI_3031</strain>
    </source>
</reference>
<dbReference type="InterPro" id="IPR010982">
    <property type="entry name" value="Lambda_DNA-bd_dom_sf"/>
</dbReference>
<keyword evidence="4" id="KW-1185">Reference proteome</keyword>
<keyword evidence="1" id="KW-0238">DNA-binding</keyword>
<dbReference type="Pfam" id="PF01381">
    <property type="entry name" value="HTH_3"/>
    <property type="match status" value="1"/>
</dbReference>
<dbReference type="InterPro" id="IPR001387">
    <property type="entry name" value="Cro/C1-type_HTH"/>
</dbReference>
<evidence type="ECO:0000256" key="1">
    <source>
        <dbReference type="ARBA" id="ARBA00023125"/>
    </source>
</evidence>
<feature type="domain" description="HTH cro/C1-type" evidence="2">
    <location>
        <begin position="8"/>
        <end position="62"/>
    </location>
</feature>
<proteinExistence type="predicted"/>
<evidence type="ECO:0000313" key="3">
    <source>
        <dbReference type="EMBL" id="WQD37115.1"/>
    </source>
</evidence>
<protein>
    <submittedName>
        <fullName evidence="3">Helix-turn-helix domain-containing protein</fullName>
    </submittedName>
</protein>
<organism evidence="3 4">
    <name type="scientific">Niabella yanshanensis</name>
    <dbReference type="NCBI Taxonomy" id="577386"/>
    <lineage>
        <taxon>Bacteria</taxon>
        <taxon>Pseudomonadati</taxon>
        <taxon>Bacteroidota</taxon>
        <taxon>Chitinophagia</taxon>
        <taxon>Chitinophagales</taxon>
        <taxon>Chitinophagaceae</taxon>
        <taxon>Niabella</taxon>
    </lineage>
</organism>
<dbReference type="SMART" id="SM00530">
    <property type="entry name" value="HTH_XRE"/>
    <property type="match status" value="1"/>
</dbReference>
<evidence type="ECO:0000259" key="2">
    <source>
        <dbReference type="PROSITE" id="PS50943"/>
    </source>
</evidence>
<dbReference type="RefSeq" id="WP_114791795.1">
    <property type="nucleotide sequence ID" value="NZ_CP139960.1"/>
</dbReference>
<dbReference type="PANTHER" id="PTHR46558">
    <property type="entry name" value="TRACRIPTIONAL REGULATORY PROTEIN-RELATED-RELATED"/>
    <property type="match status" value="1"/>
</dbReference>
<dbReference type="CDD" id="cd00093">
    <property type="entry name" value="HTH_XRE"/>
    <property type="match status" value="1"/>
</dbReference>
<dbReference type="SUPFAM" id="SSF47413">
    <property type="entry name" value="lambda repressor-like DNA-binding domains"/>
    <property type="match status" value="1"/>
</dbReference>
<dbReference type="Gene3D" id="1.10.260.40">
    <property type="entry name" value="lambda repressor-like DNA-binding domains"/>
    <property type="match status" value="1"/>
</dbReference>
<accession>A0ABZ0W1H5</accession>
<dbReference type="Proteomes" id="UP001325680">
    <property type="component" value="Chromosome"/>
</dbReference>
<dbReference type="PROSITE" id="PS50943">
    <property type="entry name" value="HTH_CROC1"/>
    <property type="match status" value="1"/>
</dbReference>
<sequence length="206" mass="22881">MSNFGSNIKKIRSLKNYTQQHLADILGLTRAAVSSYEEGRAEPKIETLMRASQIFGVSVDDFINKKLTVNEVSHFKVPEIAPKISSDENPDVLFPENANWVSIKNATIIDNKFQESQILLAKVGELNASEPQIIYTGDTVFIASAKKIDRSCLIIGDHTIAISDITLVKTILGWYQPLSQETGGNIFEELDAIKSRLTELERKISG</sequence>
<dbReference type="EMBL" id="CP139960">
    <property type="protein sequence ID" value="WQD37115.1"/>
    <property type="molecule type" value="Genomic_DNA"/>
</dbReference>
<evidence type="ECO:0000313" key="4">
    <source>
        <dbReference type="Proteomes" id="UP001325680"/>
    </source>
</evidence>